<name>A0ABY0HE55_9PEZI</name>
<evidence type="ECO:0000313" key="1">
    <source>
        <dbReference type="EMBL" id="RYO88607.1"/>
    </source>
</evidence>
<sequence length="455" mass="51296">MDSAEAEVLAIRTAHLYRAATTALKALFELRSFKPNGELSQAEINEAYDKITWLPLAYDPQFEKHQVLRATFVNICEAALNVDGGPRTDVLLNITRMIWVVGTPRPSGVHQPLGTQDFIRMYGVTMTKERARQELFSAIDSVWYETIEDVSDDESIATLFNGGTFAQEYREFQLFCMELYRTGIFDNLDLELPFHTLLVGPEWPMEMDDRNKPEPRSCAIEWVIAAPMEFFTLSLGVPCNAGIDEGVRFGKRWRHPQSDLEGQLEKELPIFNKRQECPAWARMRYANLMAFIQDPPDSLTDSAAKAKGQIERVKGSWALISQSVSAALALLDQYGAEALQIQSARQSFARVFWEQVEQCEKPGVDEEAVGVLKHRALRLFWRFILSEYHLDFMVLVNGLCSNRHLEHFKCLASSIVGNSPADLISNTVRGSLSAETTYLGGMLPCQKASIDLIIG</sequence>
<gene>
    <name evidence="1" type="ORF">DL762_003643</name>
</gene>
<protein>
    <submittedName>
        <fullName evidence="1">Uncharacterized protein</fullName>
    </submittedName>
</protein>
<accession>A0ABY0HE55</accession>
<dbReference type="Proteomes" id="UP000294003">
    <property type="component" value="Unassembled WGS sequence"/>
</dbReference>
<dbReference type="EMBL" id="QJNS01000084">
    <property type="protein sequence ID" value="RYO88607.1"/>
    <property type="molecule type" value="Genomic_DNA"/>
</dbReference>
<comment type="caution">
    <text evidence="1">The sequence shown here is derived from an EMBL/GenBank/DDBJ whole genome shotgun (WGS) entry which is preliminary data.</text>
</comment>
<organism evidence="1 2">
    <name type="scientific">Monosporascus cannonballus</name>
    <dbReference type="NCBI Taxonomy" id="155416"/>
    <lineage>
        <taxon>Eukaryota</taxon>
        <taxon>Fungi</taxon>
        <taxon>Dikarya</taxon>
        <taxon>Ascomycota</taxon>
        <taxon>Pezizomycotina</taxon>
        <taxon>Sordariomycetes</taxon>
        <taxon>Xylariomycetidae</taxon>
        <taxon>Xylariales</taxon>
        <taxon>Xylariales incertae sedis</taxon>
        <taxon>Monosporascus</taxon>
    </lineage>
</organism>
<reference evidence="1 2" key="1">
    <citation type="submission" date="2018-06" db="EMBL/GenBank/DDBJ databases">
        <title>Complete Genomes of Monosporascus.</title>
        <authorList>
            <person name="Robinson A.J."/>
            <person name="Natvig D.O."/>
        </authorList>
    </citation>
    <scope>NUCLEOTIDE SEQUENCE [LARGE SCALE GENOMIC DNA]</scope>
    <source>
        <strain evidence="1 2">CBS 609.92</strain>
    </source>
</reference>
<keyword evidence="2" id="KW-1185">Reference proteome</keyword>
<proteinExistence type="predicted"/>
<evidence type="ECO:0000313" key="2">
    <source>
        <dbReference type="Proteomes" id="UP000294003"/>
    </source>
</evidence>